<organism evidence="1 2">
    <name type="scientific">Xylaria curta</name>
    <dbReference type="NCBI Taxonomy" id="42375"/>
    <lineage>
        <taxon>Eukaryota</taxon>
        <taxon>Fungi</taxon>
        <taxon>Dikarya</taxon>
        <taxon>Ascomycota</taxon>
        <taxon>Pezizomycotina</taxon>
        <taxon>Sordariomycetes</taxon>
        <taxon>Xylariomycetidae</taxon>
        <taxon>Xylariales</taxon>
        <taxon>Xylariaceae</taxon>
        <taxon>Xylaria</taxon>
    </lineage>
</organism>
<proteinExistence type="predicted"/>
<comment type="caution">
    <text evidence="1">The sequence shown here is derived from an EMBL/GenBank/DDBJ whole genome shotgun (WGS) entry which is preliminary data.</text>
</comment>
<accession>A0ACC1P5N2</accession>
<name>A0ACC1P5N2_9PEZI</name>
<evidence type="ECO:0000313" key="1">
    <source>
        <dbReference type="EMBL" id="KAJ2986586.1"/>
    </source>
</evidence>
<dbReference type="Proteomes" id="UP001143856">
    <property type="component" value="Unassembled WGS sequence"/>
</dbReference>
<dbReference type="EMBL" id="JAPDGR010000924">
    <property type="protein sequence ID" value="KAJ2986586.1"/>
    <property type="molecule type" value="Genomic_DNA"/>
</dbReference>
<sequence>MDPVSALGLAANIWAFVEAGFKVVNQYNDFRRNALSETRENTQLRIIVDELKLISGNLVVDRPSPLASVAEQCNKLCEQLLDLLDKLMVKDTSSAFARLRIISKSYFRSSDISSLENKLDMYRRQLMLNLLDTLSDGQSEINNKLSRLETDVQRLGCSQSGDKLADLREDLLEAVQASQGDSIQKPNKGFGPLLLQLRDFVKTTSLEVSILMKLRFDDIDDRQDIIKDPTEGTFLSQVQEVTSNDDESGAVLNELEKSLIPWLRSGSGVFHISGKAGSGKSTLIKQIWLHAQTEKCLRTWAGDKRLLCAAFFFWAAGSSEQRSLTGLYRSILVTLLSQENGLIPEVFPEFWVNGQSTAHDLAGLTRPHIIEAAFQTLLGKALSSGYRICLFIDGLDEYESADREGCWELARRIVGWADSSSRAIKLCVSSRPYDEFQTTFAPFPLMNRTQIHLHQLNRSDIERHCDKTLSVAKEFPGIPDPAKAELFIRQIDKFSEYFVHEIGRRAEGVFLWAVLVARIIISEARRGGSNEHLKEKLDEMPDAMNELYDKMLSSLKPKDKQLSNRLLFAVLTNPFNRDISALCLTWLINESAWQSRVPLGGDTYSHEKAIEDVEHLTRHLDIWTHGLIEVAKPDYGPTDGCRKLVEVLVKGGFTAHERVQLVDRDGNIRMKDRIPLSATVWMILISGLSDARQRHVSSFSKLVDAVGELLRNESQEEVLLLGSTVGKTVYDCFTTLEDFVRKHDHTAHILDELQYWPKYEGGGSESENAPTWVWERWRGRTIYRMGDSLKKLTPQDLGREGLVFDAIVSRKNILENDVACFNLW</sequence>
<reference evidence="1" key="1">
    <citation type="submission" date="2022-10" db="EMBL/GenBank/DDBJ databases">
        <title>Genome Sequence of Xylaria curta.</title>
        <authorList>
            <person name="Buettner E."/>
        </authorList>
    </citation>
    <scope>NUCLEOTIDE SEQUENCE</scope>
    <source>
        <strain evidence="1">Babe10</strain>
    </source>
</reference>
<keyword evidence="2" id="KW-1185">Reference proteome</keyword>
<gene>
    <name evidence="1" type="ORF">NUW58_g4954</name>
</gene>
<evidence type="ECO:0000313" key="2">
    <source>
        <dbReference type="Proteomes" id="UP001143856"/>
    </source>
</evidence>
<protein>
    <submittedName>
        <fullName evidence="1">Uncharacterized protein</fullName>
    </submittedName>
</protein>